<proteinExistence type="predicted"/>
<organism evidence="1 2">
    <name type="scientific">Ktedonospora formicarum</name>
    <dbReference type="NCBI Taxonomy" id="2778364"/>
    <lineage>
        <taxon>Bacteria</taxon>
        <taxon>Bacillati</taxon>
        <taxon>Chloroflexota</taxon>
        <taxon>Ktedonobacteria</taxon>
        <taxon>Ktedonobacterales</taxon>
        <taxon>Ktedonobacteraceae</taxon>
        <taxon>Ktedonospora</taxon>
    </lineage>
</organism>
<sequence length="147" mass="17376">MLSLIRRFLVWKQRQHQQRTEELRPLIERMIQDEQRATQQAIKRSKRTFEIQLQQVRKKQTHTSVALHAQIAAAAYLFSLARRSKRVAVSHQSSMRQRLKVAEQAARTYVASKSYQQLEERPTWSEVHASFREAFLFSVVEKRGARS</sequence>
<dbReference type="RefSeq" id="WP_220200327.1">
    <property type="nucleotide sequence ID" value="NZ_BNJF01000012.1"/>
</dbReference>
<accession>A0A8J3ICF2</accession>
<name>A0A8J3ICF2_9CHLR</name>
<evidence type="ECO:0000313" key="2">
    <source>
        <dbReference type="Proteomes" id="UP000612362"/>
    </source>
</evidence>
<keyword evidence="2" id="KW-1185">Reference proteome</keyword>
<reference evidence="1" key="1">
    <citation type="submission" date="2020-10" db="EMBL/GenBank/DDBJ databases">
        <title>Taxonomic study of unclassified bacteria belonging to the class Ktedonobacteria.</title>
        <authorList>
            <person name="Yabe S."/>
            <person name="Wang C.M."/>
            <person name="Zheng Y."/>
            <person name="Sakai Y."/>
            <person name="Cavaletti L."/>
            <person name="Monciardini P."/>
            <person name="Donadio S."/>
        </authorList>
    </citation>
    <scope>NUCLEOTIDE SEQUENCE</scope>
    <source>
        <strain evidence="1">SOSP1-1</strain>
    </source>
</reference>
<protein>
    <submittedName>
        <fullName evidence="1">Uncharacterized protein</fullName>
    </submittedName>
</protein>
<evidence type="ECO:0000313" key="1">
    <source>
        <dbReference type="EMBL" id="GHO51413.1"/>
    </source>
</evidence>
<dbReference type="EMBL" id="BNJF01000012">
    <property type="protein sequence ID" value="GHO51413.1"/>
    <property type="molecule type" value="Genomic_DNA"/>
</dbReference>
<dbReference type="AlphaFoldDB" id="A0A8J3ICF2"/>
<dbReference type="Proteomes" id="UP000612362">
    <property type="component" value="Unassembled WGS sequence"/>
</dbReference>
<comment type="caution">
    <text evidence="1">The sequence shown here is derived from an EMBL/GenBank/DDBJ whole genome shotgun (WGS) entry which is preliminary data.</text>
</comment>
<gene>
    <name evidence="1" type="ORF">KSX_95760</name>
</gene>